<dbReference type="InterPro" id="IPR036465">
    <property type="entry name" value="vWFA_dom_sf"/>
</dbReference>
<dbReference type="Gene3D" id="3.40.50.410">
    <property type="entry name" value="von Willebrand factor, type A domain"/>
    <property type="match status" value="1"/>
</dbReference>
<evidence type="ECO:0000256" key="2">
    <source>
        <dbReference type="SAM" id="Phobius"/>
    </source>
</evidence>
<proteinExistence type="predicted"/>
<feature type="region of interest" description="Disordered" evidence="1">
    <location>
        <begin position="61"/>
        <end position="99"/>
    </location>
</feature>
<sequence length="279" mass="30358">MNRQSGPPPLYREGPPLVERTSREREAYWYWIGLAISALALLIIFTAILVGKSRGLLGNGRGREGEGAGVHSGNTQSDRGDRLRSTSRTKPSKPSRLIEFDTNPVPLCEGVGNPLRVSEEMGSVVYVIDKSGSMSLSRFQSVLKALKDSIDALDSQQMFAVLMFDTSAYEITQPSLVSASDSVKQRTKRSLDRVTPGGGTSPLGAVKIALDLSPDCVVILTDGEFDSRETEQITSYNRSRPKLTRIHTIGLSEDMQTLETLARDNGHGVFTTAKIVTGN</sequence>
<dbReference type="InterPro" id="IPR002035">
    <property type="entry name" value="VWF_A"/>
</dbReference>
<dbReference type="SUPFAM" id="SSF53300">
    <property type="entry name" value="vWA-like"/>
    <property type="match status" value="1"/>
</dbReference>
<feature type="transmembrane region" description="Helical" evidence="2">
    <location>
        <begin position="28"/>
        <end position="51"/>
    </location>
</feature>
<accession>A0A517STD0</accession>
<keyword evidence="2" id="KW-0812">Transmembrane</keyword>
<feature type="domain" description="VWFA" evidence="3">
    <location>
        <begin position="123"/>
        <end position="279"/>
    </location>
</feature>
<dbReference type="PROSITE" id="PS50234">
    <property type="entry name" value="VWFA"/>
    <property type="match status" value="1"/>
</dbReference>
<gene>
    <name evidence="4" type="ORF">SV7mr_18920</name>
</gene>
<dbReference type="Pfam" id="PF13768">
    <property type="entry name" value="VWA_3"/>
    <property type="match status" value="1"/>
</dbReference>
<protein>
    <submittedName>
        <fullName evidence="4">von Willebrand factor type A domain protein</fullName>
    </submittedName>
</protein>
<evidence type="ECO:0000313" key="4">
    <source>
        <dbReference type="EMBL" id="QDT59385.1"/>
    </source>
</evidence>
<dbReference type="SMART" id="SM00327">
    <property type="entry name" value="VWA"/>
    <property type="match status" value="1"/>
</dbReference>
<reference evidence="4 5" key="1">
    <citation type="submission" date="2019-02" db="EMBL/GenBank/DDBJ databases">
        <title>Deep-cultivation of Planctomycetes and their phenomic and genomic characterization uncovers novel biology.</title>
        <authorList>
            <person name="Wiegand S."/>
            <person name="Jogler M."/>
            <person name="Boedeker C."/>
            <person name="Pinto D."/>
            <person name="Vollmers J."/>
            <person name="Rivas-Marin E."/>
            <person name="Kohn T."/>
            <person name="Peeters S.H."/>
            <person name="Heuer A."/>
            <person name="Rast P."/>
            <person name="Oberbeckmann S."/>
            <person name="Bunk B."/>
            <person name="Jeske O."/>
            <person name="Meyerdierks A."/>
            <person name="Storesund J.E."/>
            <person name="Kallscheuer N."/>
            <person name="Luecker S."/>
            <person name="Lage O.M."/>
            <person name="Pohl T."/>
            <person name="Merkel B.J."/>
            <person name="Hornburger P."/>
            <person name="Mueller R.-W."/>
            <person name="Bruemmer F."/>
            <person name="Labrenz M."/>
            <person name="Spormann A.M."/>
            <person name="Op den Camp H."/>
            <person name="Overmann J."/>
            <person name="Amann R."/>
            <person name="Jetten M.S.M."/>
            <person name="Mascher T."/>
            <person name="Medema M.H."/>
            <person name="Devos D.P."/>
            <person name="Kaster A.-K."/>
            <person name="Ovreas L."/>
            <person name="Rohde M."/>
            <person name="Galperin M.Y."/>
            <person name="Jogler C."/>
        </authorList>
    </citation>
    <scope>NUCLEOTIDE SEQUENCE [LARGE SCALE GENOMIC DNA]</scope>
    <source>
        <strain evidence="4 5">SV_7m_r</strain>
    </source>
</reference>
<evidence type="ECO:0000256" key="1">
    <source>
        <dbReference type="SAM" id="MobiDB-lite"/>
    </source>
</evidence>
<dbReference type="Proteomes" id="UP000315003">
    <property type="component" value="Chromosome"/>
</dbReference>
<dbReference type="EMBL" id="CP036272">
    <property type="protein sequence ID" value="QDT59385.1"/>
    <property type="molecule type" value="Genomic_DNA"/>
</dbReference>
<keyword evidence="2" id="KW-1133">Transmembrane helix</keyword>
<dbReference type="AlphaFoldDB" id="A0A517STD0"/>
<dbReference type="OrthoDB" id="288124at2"/>
<keyword evidence="2" id="KW-0472">Membrane</keyword>
<evidence type="ECO:0000259" key="3">
    <source>
        <dbReference type="PROSITE" id="PS50234"/>
    </source>
</evidence>
<name>A0A517STD0_9BACT</name>
<organism evidence="4 5">
    <name type="scientific">Stieleria bergensis</name>
    <dbReference type="NCBI Taxonomy" id="2528025"/>
    <lineage>
        <taxon>Bacteria</taxon>
        <taxon>Pseudomonadati</taxon>
        <taxon>Planctomycetota</taxon>
        <taxon>Planctomycetia</taxon>
        <taxon>Pirellulales</taxon>
        <taxon>Pirellulaceae</taxon>
        <taxon>Stieleria</taxon>
    </lineage>
</organism>
<evidence type="ECO:0000313" key="5">
    <source>
        <dbReference type="Proteomes" id="UP000315003"/>
    </source>
</evidence>
<keyword evidence="5" id="KW-1185">Reference proteome</keyword>